<feature type="domain" description="1-deoxy-D-xylulose 5-phosphate reductoisomerase N-terminal" evidence="12">
    <location>
        <begin position="4"/>
        <end position="132"/>
    </location>
</feature>
<dbReference type="Gene3D" id="3.40.50.720">
    <property type="entry name" value="NAD(P)-binding Rossmann-like Domain"/>
    <property type="match status" value="1"/>
</dbReference>
<comment type="similarity">
    <text evidence="4">Belongs to the DXR family.</text>
</comment>
<feature type="domain" description="1-deoxy-D-xylulose 5-phosphate reductoisomerase C-terminal" evidence="13">
    <location>
        <begin position="146"/>
        <end position="231"/>
    </location>
</feature>
<evidence type="ECO:0000256" key="5">
    <source>
        <dbReference type="ARBA" id="ARBA00012366"/>
    </source>
</evidence>
<evidence type="ECO:0000256" key="4">
    <source>
        <dbReference type="ARBA" id="ARBA00006825"/>
    </source>
</evidence>
<dbReference type="SUPFAM" id="SSF69055">
    <property type="entry name" value="1-deoxy-D-xylulose-5-phosphate reductoisomerase, C-terminal domain"/>
    <property type="match status" value="1"/>
</dbReference>
<dbReference type="InterPro" id="IPR036291">
    <property type="entry name" value="NAD(P)-bd_dom_sf"/>
</dbReference>
<evidence type="ECO:0000259" key="14">
    <source>
        <dbReference type="Pfam" id="PF13288"/>
    </source>
</evidence>
<evidence type="ECO:0000256" key="6">
    <source>
        <dbReference type="ARBA" id="ARBA00022723"/>
    </source>
</evidence>
<gene>
    <name evidence="15" type="ORF">METZ01_LOCUS173146</name>
</gene>
<comment type="cofactor">
    <cofactor evidence="2">
        <name>Mg(2+)</name>
        <dbReference type="ChEBI" id="CHEBI:18420"/>
    </cofactor>
</comment>
<evidence type="ECO:0000256" key="1">
    <source>
        <dbReference type="ARBA" id="ARBA00001936"/>
    </source>
</evidence>
<proteinExistence type="inferred from homology"/>
<dbReference type="InterPro" id="IPR036169">
    <property type="entry name" value="DXPR_C_sf"/>
</dbReference>
<dbReference type="NCBIfam" id="TIGR00243">
    <property type="entry name" value="Dxr"/>
    <property type="match status" value="1"/>
</dbReference>
<dbReference type="EC" id="1.1.1.267" evidence="5"/>
<protein>
    <recommendedName>
        <fullName evidence="5">1-deoxy-D-xylulose-5-phosphate reductoisomerase</fullName>
        <ecNumber evidence="5">1.1.1.267</ecNumber>
    </recommendedName>
</protein>
<evidence type="ECO:0000256" key="2">
    <source>
        <dbReference type="ARBA" id="ARBA00001946"/>
    </source>
</evidence>
<evidence type="ECO:0000259" key="13">
    <source>
        <dbReference type="Pfam" id="PF08436"/>
    </source>
</evidence>
<dbReference type="AlphaFoldDB" id="A0A382C3F3"/>
<reference evidence="15" key="1">
    <citation type="submission" date="2018-05" db="EMBL/GenBank/DDBJ databases">
        <authorList>
            <person name="Lanie J.A."/>
            <person name="Ng W.-L."/>
            <person name="Kazmierczak K.M."/>
            <person name="Andrzejewski T.M."/>
            <person name="Davidsen T.M."/>
            <person name="Wayne K.J."/>
            <person name="Tettelin H."/>
            <person name="Glass J.I."/>
            <person name="Rusch D."/>
            <person name="Podicherti R."/>
            <person name="Tsui H.-C.T."/>
            <person name="Winkler M.E."/>
        </authorList>
    </citation>
    <scope>NUCLEOTIDE SEQUENCE</scope>
</reference>
<organism evidence="15">
    <name type="scientific">marine metagenome</name>
    <dbReference type="NCBI Taxonomy" id="408172"/>
    <lineage>
        <taxon>unclassified sequences</taxon>
        <taxon>metagenomes</taxon>
        <taxon>ecological metagenomes</taxon>
    </lineage>
</organism>
<dbReference type="GO" id="GO:0030145">
    <property type="term" value="F:manganese ion binding"/>
    <property type="evidence" value="ECO:0007669"/>
    <property type="project" value="TreeGrafter"/>
</dbReference>
<keyword evidence="7" id="KW-0521">NADP</keyword>
<feature type="domain" description="DXP reductoisomerase C-terminal" evidence="14">
    <location>
        <begin position="263"/>
        <end position="379"/>
    </location>
</feature>
<keyword evidence="6" id="KW-0479">Metal-binding</keyword>
<comment type="pathway">
    <text evidence="3">Isoprenoid biosynthesis; isopentenyl diphosphate biosynthesis via DXP pathway; isopentenyl diphosphate from 1-deoxy-D-xylulose 5-phosphate: step 1/6.</text>
</comment>
<evidence type="ECO:0000256" key="9">
    <source>
        <dbReference type="ARBA" id="ARBA00023211"/>
    </source>
</evidence>
<dbReference type="GO" id="GO:0030604">
    <property type="term" value="F:1-deoxy-D-xylulose-5-phosphate reductoisomerase activity"/>
    <property type="evidence" value="ECO:0007669"/>
    <property type="project" value="UniProtKB-EC"/>
</dbReference>
<dbReference type="FunFam" id="3.40.50.720:FF:000045">
    <property type="entry name" value="1-deoxy-D-xylulose 5-phosphate reductoisomerase"/>
    <property type="match status" value="1"/>
</dbReference>
<dbReference type="Pfam" id="PF08436">
    <property type="entry name" value="DXP_redisom_C"/>
    <property type="match status" value="1"/>
</dbReference>
<sequence length="387" mass="42787">MKNLAILGSTGSVGTSTLKVVQENLDDFSIFLLSASSNKLKILKQISDFKPRYAFLDDKESCKALKKECSKLGLKTEIVTDKRIYLELITNSCVDAVVAGMVGIAGLEAIYHAVNTGKRLLLANKESYVVAGEYFNSLAEKKRATIFPLDSEHSAIHQCLNSLTEKSLEVFKVILTGSGGPFLNTKRKELINITPKEALSHPIWNMGKKISIDSATMMNKGLEIIEAKWLFNLDEDQIDMVIHPEGIVHSLIELKDGSSLAHLSLPDMKIPIAYALGFPKRINSGVQRLSLAEQGSLTFLEPDFEKFPCIQMAKDSLKVGGTATAALNAANEVAVNAFLNEKIPFTMIPEVISHVMDKMQFFPVKELDIIFEADYLSRKVAKDYLKL</sequence>
<dbReference type="InterPro" id="IPR013512">
    <property type="entry name" value="DXP_reductoisomerase_N"/>
</dbReference>
<dbReference type="GO" id="GO:0070402">
    <property type="term" value="F:NADPH binding"/>
    <property type="evidence" value="ECO:0007669"/>
    <property type="project" value="InterPro"/>
</dbReference>
<name>A0A382C3F3_9ZZZZ</name>
<comment type="catalytic activity">
    <reaction evidence="11">
        <text>2-C-methyl-D-erythritol 4-phosphate + NADP(+) = 1-deoxy-D-xylulose 5-phosphate + NADPH + H(+)</text>
        <dbReference type="Rhea" id="RHEA:13717"/>
        <dbReference type="ChEBI" id="CHEBI:15378"/>
        <dbReference type="ChEBI" id="CHEBI:57783"/>
        <dbReference type="ChEBI" id="CHEBI:57792"/>
        <dbReference type="ChEBI" id="CHEBI:58262"/>
        <dbReference type="ChEBI" id="CHEBI:58349"/>
        <dbReference type="EC" id="1.1.1.267"/>
    </reaction>
    <physiologicalReaction direction="right-to-left" evidence="11">
        <dbReference type="Rhea" id="RHEA:13719"/>
    </physiologicalReaction>
</comment>
<dbReference type="UniPathway" id="UPA00056">
    <property type="reaction ID" value="UER00092"/>
</dbReference>
<keyword evidence="8" id="KW-0560">Oxidoreductase</keyword>
<evidence type="ECO:0000256" key="11">
    <source>
        <dbReference type="ARBA" id="ARBA00048543"/>
    </source>
</evidence>
<evidence type="ECO:0000256" key="3">
    <source>
        <dbReference type="ARBA" id="ARBA00005094"/>
    </source>
</evidence>
<evidence type="ECO:0000259" key="12">
    <source>
        <dbReference type="Pfam" id="PF02670"/>
    </source>
</evidence>
<accession>A0A382C3F3</accession>
<evidence type="ECO:0000256" key="10">
    <source>
        <dbReference type="ARBA" id="ARBA00023229"/>
    </source>
</evidence>
<dbReference type="Pfam" id="PF13288">
    <property type="entry name" value="DXPR_C"/>
    <property type="match status" value="1"/>
</dbReference>
<comment type="cofactor">
    <cofactor evidence="1">
        <name>Mn(2+)</name>
        <dbReference type="ChEBI" id="CHEBI:29035"/>
    </cofactor>
</comment>
<evidence type="ECO:0000256" key="8">
    <source>
        <dbReference type="ARBA" id="ARBA00023002"/>
    </source>
</evidence>
<dbReference type="SUPFAM" id="SSF55347">
    <property type="entry name" value="Glyceraldehyde-3-phosphate dehydrogenase-like, C-terminal domain"/>
    <property type="match status" value="1"/>
</dbReference>
<dbReference type="InterPro" id="IPR013644">
    <property type="entry name" value="DXP_reductoisomerase_C"/>
</dbReference>
<dbReference type="Pfam" id="PF02670">
    <property type="entry name" value="DXP_reductoisom"/>
    <property type="match status" value="1"/>
</dbReference>
<dbReference type="PANTHER" id="PTHR30525">
    <property type="entry name" value="1-DEOXY-D-XYLULOSE 5-PHOSPHATE REDUCTOISOMERASE"/>
    <property type="match status" value="1"/>
</dbReference>
<dbReference type="PIRSF" id="PIRSF006205">
    <property type="entry name" value="Dxp_reductismrs"/>
    <property type="match status" value="1"/>
</dbReference>
<dbReference type="EMBL" id="UINC01032510">
    <property type="protein sequence ID" value="SVB20292.1"/>
    <property type="molecule type" value="Genomic_DNA"/>
</dbReference>
<dbReference type="InterPro" id="IPR026877">
    <property type="entry name" value="DXPR_C"/>
</dbReference>
<evidence type="ECO:0000256" key="7">
    <source>
        <dbReference type="ARBA" id="ARBA00022857"/>
    </source>
</evidence>
<dbReference type="HAMAP" id="MF_00183">
    <property type="entry name" value="DXP_reductoisom"/>
    <property type="match status" value="1"/>
</dbReference>
<keyword evidence="10" id="KW-0414">Isoprene biosynthesis</keyword>
<dbReference type="GO" id="GO:0051484">
    <property type="term" value="P:isopentenyl diphosphate biosynthetic process, methylerythritol 4-phosphate pathway involved in terpenoid biosynthetic process"/>
    <property type="evidence" value="ECO:0007669"/>
    <property type="project" value="TreeGrafter"/>
</dbReference>
<evidence type="ECO:0000313" key="15">
    <source>
        <dbReference type="EMBL" id="SVB20292.1"/>
    </source>
</evidence>
<dbReference type="PANTHER" id="PTHR30525:SF0">
    <property type="entry name" value="1-DEOXY-D-XYLULOSE 5-PHOSPHATE REDUCTOISOMERASE, CHLOROPLASTIC"/>
    <property type="match status" value="1"/>
</dbReference>
<dbReference type="Gene3D" id="1.10.1740.10">
    <property type="match status" value="1"/>
</dbReference>
<dbReference type="InterPro" id="IPR003821">
    <property type="entry name" value="DXP_reductoisomerase"/>
</dbReference>
<dbReference type="SUPFAM" id="SSF51735">
    <property type="entry name" value="NAD(P)-binding Rossmann-fold domains"/>
    <property type="match status" value="1"/>
</dbReference>
<keyword evidence="9" id="KW-0464">Manganese</keyword>